<dbReference type="PROSITE" id="PS00028">
    <property type="entry name" value="ZINC_FINGER_C2H2_1"/>
    <property type="match status" value="1"/>
</dbReference>
<evidence type="ECO:0000259" key="2">
    <source>
        <dbReference type="PROSITE" id="PS00028"/>
    </source>
</evidence>
<feature type="domain" description="C2H2-type" evidence="2">
    <location>
        <begin position="27"/>
        <end position="48"/>
    </location>
</feature>
<dbReference type="OrthoDB" id="5990006at2759"/>
<feature type="compositionally biased region" description="Acidic residues" evidence="1">
    <location>
        <begin position="173"/>
        <end position="185"/>
    </location>
</feature>
<name>A0A9W9Z8N2_9CNID</name>
<keyword evidence="4" id="KW-1185">Reference proteome</keyword>
<protein>
    <recommendedName>
        <fullName evidence="2">C2H2-type domain-containing protein</fullName>
    </recommendedName>
</protein>
<dbReference type="Proteomes" id="UP001163046">
    <property type="component" value="Unassembled WGS sequence"/>
</dbReference>
<sequence>MDRDVNSEDQSEDYEEIKDENGTYFRCLICLRRLSRMQRIESHLSSIHGKVGCRKRKYKKYVDDPSIPIPKSTKFDRINRLKNTNSSSPYPIFLDSHVFGCDFQQVVQSEPDLATSDEITESLTEEMETTADAYAEEIVVCEDKVESYRQSESESDGNTSDDDANSSTSESSVEYDDSDTDDQESLDSPYEIQCDTFPEKTYSALDKASMAILSLISRHCITNEAAKDIIDLVKVLCPDNETLQTLSYTNVQQVCGICELFVYDICEKCLGLFPTNLEDQVVCSTPGCGGAELQLAKVEDIKEKVFYLEGNSENLCLVRLPNFNGVCG</sequence>
<dbReference type="AlphaFoldDB" id="A0A9W9Z8N2"/>
<organism evidence="3 4">
    <name type="scientific">Desmophyllum pertusum</name>
    <dbReference type="NCBI Taxonomy" id="174260"/>
    <lineage>
        <taxon>Eukaryota</taxon>
        <taxon>Metazoa</taxon>
        <taxon>Cnidaria</taxon>
        <taxon>Anthozoa</taxon>
        <taxon>Hexacorallia</taxon>
        <taxon>Scleractinia</taxon>
        <taxon>Caryophylliina</taxon>
        <taxon>Caryophylliidae</taxon>
        <taxon>Desmophyllum</taxon>
    </lineage>
</organism>
<evidence type="ECO:0000313" key="4">
    <source>
        <dbReference type="Proteomes" id="UP001163046"/>
    </source>
</evidence>
<gene>
    <name evidence="3" type="ORF">OS493_030406</name>
</gene>
<accession>A0A9W9Z8N2</accession>
<reference evidence="3" key="1">
    <citation type="submission" date="2023-01" db="EMBL/GenBank/DDBJ databases">
        <title>Genome assembly of the deep-sea coral Lophelia pertusa.</title>
        <authorList>
            <person name="Herrera S."/>
            <person name="Cordes E."/>
        </authorList>
    </citation>
    <scope>NUCLEOTIDE SEQUENCE</scope>
    <source>
        <strain evidence="3">USNM1676648</strain>
        <tissue evidence="3">Polyp</tissue>
    </source>
</reference>
<proteinExistence type="predicted"/>
<evidence type="ECO:0000313" key="3">
    <source>
        <dbReference type="EMBL" id="KAJ7377206.1"/>
    </source>
</evidence>
<feature type="region of interest" description="Disordered" evidence="1">
    <location>
        <begin position="146"/>
        <end position="188"/>
    </location>
</feature>
<feature type="compositionally biased region" description="Acidic residues" evidence="1">
    <location>
        <begin position="153"/>
        <end position="164"/>
    </location>
</feature>
<comment type="caution">
    <text evidence="3">The sequence shown here is derived from an EMBL/GenBank/DDBJ whole genome shotgun (WGS) entry which is preliminary data.</text>
</comment>
<evidence type="ECO:0000256" key="1">
    <source>
        <dbReference type="SAM" id="MobiDB-lite"/>
    </source>
</evidence>
<dbReference type="InterPro" id="IPR013087">
    <property type="entry name" value="Znf_C2H2_type"/>
</dbReference>
<dbReference type="EMBL" id="MU826382">
    <property type="protein sequence ID" value="KAJ7377206.1"/>
    <property type="molecule type" value="Genomic_DNA"/>
</dbReference>